<evidence type="ECO:0000259" key="5">
    <source>
        <dbReference type="PROSITE" id="PS51898"/>
    </source>
</evidence>
<proteinExistence type="inferred from homology"/>
<evidence type="ECO:0000259" key="6">
    <source>
        <dbReference type="PROSITE" id="PS51900"/>
    </source>
</evidence>
<dbReference type="PANTHER" id="PTHR30349:SF41">
    <property type="entry name" value="INTEGRASE_RECOMBINASE PROTEIN MJ0367-RELATED"/>
    <property type="match status" value="1"/>
</dbReference>
<evidence type="ECO:0000256" key="1">
    <source>
        <dbReference type="ARBA" id="ARBA00008857"/>
    </source>
</evidence>
<keyword evidence="3" id="KW-0233">DNA recombination</keyword>
<dbReference type="GeneID" id="77466820"/>
<dbReference type="PROSITE" id="PS51898">
    <property type="entry name" value="TYR_RECOMBINASE"/>
    <property type="match status" value="1"/>
</dbReference>
<accession>A0ABM6U1I8</accession>
<dbReference type="InterPro" id="IPR013762">
    <property type="entry name" value="Integrase-like_cat_sf"/>
</dbReference>
<dbReference type="SUPFAM" id="SSF56349">
    <property type="entry name" value="DNA breaking-rejoining enzymes"/>
    <property type="match status" value="1"/>
</dbReference>
<sequence>MKNPNGFGTVYKVTGNRRKPWRAIKTIGFDICKGRQIRKTVGYFETRKEALESLITFKFDPYNIEVENLTIDDIYNRWKEMHFKKLSKLSQSNYESNYTHFKPLKDRKIAELKTIHLQEFMNNLELSESSKRNIKRMLNQLFKYALKYDIIEKDYTQFIELGKVEKILERKIFTDEEISKLWKYKELEWVDTILIMIYTGMRVGELLTIKNQDIDLENRTIRGGIKTDAGKNRLIPINMKILPFIKTRMTPSNEYLILSRKEKNLSYSSYITYFKKLMKKLDMEHTIHDCRHTFASLLSNADANKVSIAKIIGHSNYDMTEKIYTHKDIEELKKAIDLI</sequence>
<dbReference type="InterPro" id="IPR011010">
    <property type="entry name" value="DNA_brk_join_enz"/>
</dbReference>
<gene>
    <name evidence="7" type="ORF">C4N18_02370</name>
</gene>
<reference evidence="8" key="1">
    <citation type="journal article" date="2018" name="MSphere">
        <title>Fusobacterium Genomics Using MinION and Illumina Sequencing Enables Genome Completion and Correction.</title>
        <authorList>
            <person name="Todd S.M."/>
            <person name="Settlage R.E."/>
            <person name="Lahmers K.K."/>
            <person name="Slade D.J."/>
        </authorList>
    </citation>
    <scope>NUCLEOTIDE SEQUENCE [LARGE SCALE GENOMIC DNA]</scope>
    <source>
        <strain evidence="8">ATCC 27725</strain>
    </source>
</reference>
<protein>
    <submittedName>
        <fullName evidence="7">Site-specific integrase</fullName>
    </submittedName>
</protein>
<comment type="similarity">
    <text evidence="1">Belongs to the 'phage' integrase family.</text>
</comment>
<evidence type="ECO:0000256" key="2">
    <source>
        <dbReference type="ARBA" id="ARBA00023125"/>
    </source>
</evidence>
<dbReference type="Proteomes" id="UP000241238">
    <property type="component" value="Chromosome"/>
</dbReference>
<dbReference type="InterPro" id="IPR050090">
    <property type="entry name" value="Tyrosine_recombinase_XerCD"/>
</dbReference>
<name>A0ABM6U1I8_FUSVA</name>
<dbReference type="InterPro" id="IPR044068">
    <property type="entry name" value="CB"/>
</dbReference>
<dbReference type="InterPro" id="IPR002104">
    <property type="entry name" value="Integrase_catalytic"/>
</dbReference>
<dbReference type="Gene3D" id="1.10.443.10">
    <property type="entry name" value="Intergrase catalytic core"/>
    <property type="match status" value="1"/>
</dbReference>
<feature type="domain" description="Core-binding (CB)" evidence="6">
    <location>
        <begin position="69"/>
        <end position="146"/>
    </location>
</feature>
<organism evidence="7 8">
    <name type="scientific">Fusobacterium varium ATCC 27725</name>
    <dbReference type="NCBI Taxonomy" id="469618"/>
    <lineage>
        <taxon>Bacteria</taxon>
        <taxon>Fusobacteriati</taxon>
        <taxon>Fusobacteriota</taxon>
        <taxon>Fusobacteriia</taxon>
        <taxon>Fusobacteriales</taxon>
        <taxon>Fusobacteriaceae</taxon>
        <taxon>Fusobacterium</taxon>
    </lineage>
</organism>
<evidence type="ECO:0000256" key="4">
    <source>
        <dbReference type="PROSITE-ProRule" id="PRU01248"/>
    </source>
</evidence>
<keyword evidence="8" id="KW-1185">Reference proteome</keyword>
<dbReference type="InterPro" id="IPR010998">
    <property type="entry name" value="Integrase_recombinase_N"/>
</dbReference>
<dbReference type="Gene3D" id="1.10.150.130">
    <property type="match status" value="1"/>
</dbReference>
<dbReference type="PANTHER" id="PTHR30349">
    <property type="entry name" value="PHAGE INTEGRASE-RELATED"/>
    <property type="match status" value="1"/>
</dbReference>
<dbReference type="RefSeq" id="WP_005949372.1">
    <property type="nucleotide sequence ID" value="NZ_CP028103.1"/>
</dbReference>
<evidence type="ECO:0000313" key="7">
    <source>
        <dbReference type="EMBL" id="AVQ30128.1"/>
    </source>
</evidence>
<dbReference type="PROSITE" id="PS51900">
    <property type="entry name" value="CB"/>
    <property type="match status" value="1"/>
</dbReference>
<dbReference type="CDD" id="cd00796">
    <property type="entry name" value="INT_Rci_Hp1_C"/>
    <property type="match status" value="1"/>
</dbReference>
<dbReference type="Pfam" id="PF00589">
    <property type="entry name" value="Phage_integrase"/>
    <property type="match status" value="1"/>
</dbReference>
<dbReference type="EMBL" id="CP028103">
    <property type="protein sequence ID" value="AVQ30128.1"/>
    <property type="molecule type" value="Genomic_DNA"/>
</dbReference>
<evidence type="ECO:0000256" key="3">
    <source>
        <dbReference type="ARBA" id="ARBA00023172"/>
    </source>
</evidence>
<keyword evidence="2 4" id="KW-0238">DNA-binding</keyword>
<evidence type="ECO:0000313" key="8">
    <source>
        <dbReference type="Proteomes" id="UP000241238"/>
    </source>
</evidence>
<feature type="domain" description="Tyr recombinase" evidence="5">
    <location>
        <begin position="168"/>
        <end position="337"/>
    </location>
</feature>